<keyword evidence="15" id="KW-0503">Monooxygenase</keyword>
<dbReference type="InterPro" id="IPR045308">
    <property type="entry name" value="UbiB_bact"/>
</dbReference>
<feature type="domain" description="ABC1 atypical kinase-like" evidence="14">
    <location>
        <begin position="90"/>
        <end position="337"/>
    </location>
</feature>
<comment type="similarity">
    <text evidence="2">Belongs to the protein kinase superfamily. ADCK protein kinase family.</text>
</comment>
<dbReference type="PANTHER" id="PTHR10566:SF113">
    <property type="entry name" value="PROTEIN ACTIVITY OF BC1 COMPLEX KINASE 7, CHLOROPLASTIC"/>
    <property type="match status" value="1"/>
</dbReference>
<evidence type="ECO:0000259" key="14">
    <source>
        <dbReference type="Pfam" id="PF03109"/>
    </source>
</evidence>
<feature type="binding site" evidence="13">
    <location>
        <begin position="126"/>
        <end position="134"/>
    </location>
    <ligand>
        <name>ATP</name>
        <dbReference type="ChEBI" id="CHEBI:30616"/>
    </ligand>
</feature>
<evidence type="ECO:0000313" key="15">
    <source>
        <dbReference type="EMBL" id="ATX75263.1"/>
    </source>
</evidence>
<dbReference type="AlphaFoldDB" id="A0A2K8KJN9"/>
<dbReference type="HAMAP" id="MF_00414">
    <property type="entry name" value="UbiB"/>
    <property type="match status" value="1"/>
</dbReference>
<keyword evidence="12 13" id="KW-0472">Membrane</keyword>
<keyword evidence="8 13" id="KW-0547">Nucleotide-binding</keyword>
<gene>
    <name evidence="13 15" type="primary">ubiB</name>
    <name evidence="15" type="ORF">REIFOR_00085</name>
</gene>
<keyword evidence="6 13" id="KW-0831">Ubiquinone biosynthesis</keyword>
<keyword evidence="5 13" id="KW-0808">Transferase</keyword>
<evidence type="ECO:0000256" key="3">
    <source>
        <dbReference type="ARBA" id="ARBA00022475"/>
    </source>
</evidence>
<reference evidence="15 16" key="1">
    <citation type="journal article" date="2017" name="Environ. Microbiol.">
        <title>Genomic and physiological analyses of 'Reinekea forsetii' reveal a versatile opportunistic lifestyle during spring algae blooms.</title>
        <authorList>
            <person name="Avci B."/>
            <person name="Hahnke R.L."/>
            <person name="Chafee M."/>
            <person name="Fischer T."/>
            <person name="Gruber-Vodicka H."/>
            <person name="Tegetmeyer H.E."/>
            <person name="Harder J."/>
            <person name="Fuchs B.M."/>
            <person name="Amann R.I."/>
            <person name="Teeling H."/>
        </authorList>
    </citation>
    <scope>NUCLEOTIDE SEQUENCE [LARGE SCALE GENOMIC DNA]</scope>
    <source>
        <strain evidence="15 16">Hel1_31_D35</strain>
    </source>
</reference>
<evidence type="ECO:0000256" key="7">
    <source>
        <dbReference type="ARBA" id="ARBA00022692"/>
    </source>
</evidence>
<evidence type="ECO:0000256" key="10">
    <source>
        <dbReference type="ARBA" id="ARBA00022840"/>
    </source>
</evidence>
<keyword evidence="11 13" id="KW-1133">Transmembrane helix</keyword>
<feature type="active site" description="Proton acceptor" evidence="13">
    <location>
        <position position="282"/>
    </location>
</feature>
<evidence type="ECO:0000256" key="9">
    <source>
        <dbReference type="ARBA" id="ARBA00022777"/>
    </source>
</evidence>
<name>A0A2K8KJN9_9GAMM</name>
<comment type="pathway">
    <text evidence="1 13">Cofactor biosynthesis; ubiquinone biosynthesis [regulation].</text>
</comment>
<evidence type="ECO:0000256" key="12">
    <source>
        <dbReference type="ARBA" id="ARBA00023136"/>
    </source>
</evidence>
<evidence type="ECO:0000256" key="13">
    <source>
        <dbReference type="HAMAP-Rule" id="MF_00414"/>
    </source>
</evidence>
<evidence type="ECO:0000256" key="1">
    <source>
        <dbReference type="ARBA" id="ARBA00005020"/>
    </source>
</evidence>
<accession>A0A2K8KJN9</accession>
<keyword evidence="10 13" id="KW-0067">ATP-binding</keyword>
<evidence type="ECO:0000256" key="11">
    <source>
        <dbReference type="ARBA" id="ARBA00022989"/>
    </source>
</evidence>
<dbReference type="NCBIfam" id="TIGR01982">
    <property type="entry name" value="UbiB"/>
    <property type="match status" value="1"/>
</dbReference>
<dbReference type="GO" id="GO:0006744">
    <property type="term" value="P:ubiquinone biosynthetic process"/>
    <property type="evidence" value="ECO:0007669"/>
    <property type="project" value="UniProtKB-UniPathway"/>
</dbReference>
<dbReference type="KEGG" id="rfo:REIFOR_00085"/>
<keyword evidence="3 13" id="KW-1003">Cell membrane</keyword>
<dbReference type="SUPFAM" id="SSF56112">
    <property type="entry name" value="Protein kinase-like (PK-like)"/>
    <property type="match status" value="1"/>
</dbReference>
<protein>
    <recommendedName>
        <fullName evidence="13">Probable protein kinase UbiB</fullName>
        <ecNumber evidence="13">2.7.-.-</ecNumber>
    </recommendedName>
    <alternativeName>
        <fullName evidence="13">Ubiquinone biosynthesis protein UbiB</fullName>
    </alternativeName>
</protein>
<dbReference type="InterPro" id="IPR010232">
    <property type="entry name" value="UbiB"/>
</dbReference>
<dbReference type="CDD" id="cd13972">
    <property type="entry name" value="UbiB"/>
    <property type="match status" value="1"/>
</dbReference>
<dbReference type="Proteomes" id="UP000229757">
    <property type="component" value="Chromosome"/>
</dbReference>
<keyword evidence="15" id="KW-0560">Oxidoreductase</keyword>
<evidence type="ECO:0000256" key="5">
    <source>
        <dbReference type="ARBA" id="ARBA00022679"/>
    </source>
</evidence>
<comment type="function">
    <text evidence="13">Is probably a protein kinase regulator of UbiI activity which is involved in aerobic coenzyme Q (ubiquinone) biosynthesis.</text>
</comment>
<evidence type="ECO:0000256" key="6">
    <source>
        <dbReference type="ARBA" id="ARBA00022688"/>
    </source>
</evidence>
<evidence type="ECO:0000256" key="8">
    <source>
        <dbReference type="ARBA" id="ARBA00022741"/>
    </source>
</evidence>
<keyword evidence="7 13" id="KW-0812">Transmembrane</keyword>
<dbReference type="PANTHER" id="PTHR10566">
    <property type="entry name" value="CHAPERONE-ACTIVITY OF BC1 COMPLEX CABC1 -RELATED"/>
    <property type="match status" value="1"/>
</dbReference>
<dbReference type="GO" id="GO:0010795">
    <property type="term" value="P:regulation of ubiquinone biosynthetic process"/>
    <property type="evidence" value="ECO:0007669"/>
    <property type="project" value="UniProtKB-UniRule"/>
</dbReference>
<dbReference type="RefSeq" id="WP_100255681.1">
    <property type="nucleotide sequence ID" value="NZ_CP011797.1"/>
</dbReference>
<proteinExistence type="inferred from homology"/>
<evidence type="ECO:0000313" key="16">
    <source>
        <dbReference type="Proteomes" id="UP000229757"/>
    </source>
</evidence>
<evidence type="ECO:0000256" key="4">
    <source>
        <dbReference type="ARBA" id="ARBA00022519"/>
    </source>
</evidence>
<dbReference type="UniPathway" id="UPA00232"/>
<keyword evidence="9 13" id="KW-0418">Kinase</keyword>
<sequence>MSLVRALRILWVFSRYRLDTLLPRQSMPLLLRVFIFCSPLRWLSSAQANEGRRLRLALEHLGPVFIKFGQILSTRRDLLPAEMADELAFLQDRVAPFPGTDAQAIVEAQLGQSVTELFARFDLEPLASASIAQVHSALLFDGQEVVVKVIRPGIERTIRKDLGVMKLLARLLRLSADGKRLRPLEVVEEFERTIIDELDLLREGANAATLRRNTLADGELYVPEVHWQYTRKQVLVLERIYGTPVSDIAALTAAQIDFKVLAERGVRIFFTQVFRDSFFHADMHPGNVFVDISTPADPKYIGIDCGIVGSLSQEDQNYLAQNLLAFFNRDYHLVAQLHVESGWVPATTRVNEFEAAIRSVCEPIFERPISEISFGLLLVRLFQTARRFDMTVQPQLVLLQKTLLNIEGLGRQLYPQLDLWQTAKPFLETWVKEQVGPKRLLKAITQHGPGWLAKAPLMPDLIHDALVQLRRLGSAEDRQQSQIADIIRTQKRQGIATLRRVLALAVLVAGLWFTPVETLFSGLSAGQWLLLVSAALCLVWP</sequence>
<dbReference type="InterPro" id="IPR011009">
    <property type="entry name" value="Kinase-like_dom_sf"/>
</dbReference>
<organism evidence="15 16">
    <name type="scientific">Reinekea forsetii</name>
    <dbReference type="NCBI Taxonomy" id="1336806"/>
    <lineage>
        <taxon>Bacteria</taxon>
        <taxon>Pseudomonadati</taxon>
        <taxon>Pseudomonadota</taxon>
        <taxon>Gammaproteobacteria</taxon>
        <taxon>Oceanospirillales</taxon>
        <taxon>Saccharospirillaceae</taxon>
        <taxon>Reinekea</taxon>
    </lineage>
</organism>
<dbReference type="GO" id="GO:0004672">
    <property type="term" value="F:protein kinase activity"/>
    <property type="evidence" value="ECO:0007669"/>
    <property type="project" value="UniProtKB-UniRule"/>
</dbReference>
<keyword evidence="4" id="KW-0997">Cell inner membrane</keyword>
<dbReference type="GO" id="GO:0005524">
    <property type="term" value="F:ATP binding"/>
    <property type="evidence" value="ECO:0007669"/>
    <property type="project" value="UniProtKB-KW"/>
</dbReference>
<dbReference type="EMBL" id="CP011797">
    <property type="protein sequence ID" value="ATX75263.1"/>
    <property type="molecule type" value="Genomic_DNA"/>
</dbReference>
<dbReference type="GO" id="GO:0005886">
    <property type="term" value="C:plasma membrane"/>
    <property type="evidence" value="ECO:0007669"/>
    <property type="project" value="UniProtKB-UniRule"/>
</dbReference>
<dbReference type="NCBIfam" id="NF003404">
    <property type="entry name" value="PRK04750.1"/>
    <property type="match status" value="1"/>
</dbReference>
<dbReference type="OrthoDB" id="9795390at2"/>
<dbReference type="Pfam" id="PF03109">
    <property type="entry name" value="ABC1"/>
    <property type="match status" value="1"/>
</dbReference>
<keyword evidence="15" id="KW-0830">Ubiquinone</keyword>
<keyword evidence="16" id="KW-1185">Reference proteome</keyword>
<dbReference type="EC" id="2.7.-.-" evidence="13"/>
<dbReference type="GO" id="GO:0004497">
    <property type="term" value="F:monooxygenase activity"/>
    <property type="evidence" value="ECO:0007669"/>
    <property type="project" value="UniProtKB-KW"/>
</dbReference>
<dbReference type="InterPro" id="IPR004147">
    <property type="entry name" value="ABC1_dom"/>
</dbReference>
<dbReference type="InterPro" id="IPR050154">
    <property type="entry name" value="UbiB_kinase"/>
</dbReference>
<comment type="similarity">
    <text evidence="13">Belongs to the ABC1 family. UbiB subfamily.</text>
</comment>
<feature type="binding site" evidence="13">
    <location>
        <position position="148"/>
    </location>
    <ligand>
        <name>ATP</name>
        <dbReference type="ChEBI" id="CHEBI:30616"/>
    </ligand>
</feature>
<evidence type="ECO:0000256" key="2">
    <source>
        <dbReference type="ARBA" id="ARBA00009670"/>
    </source>
</evidence>